<organism evidence="9 10">
    <name type="scientific">Roseinatronobacter bogoriensis subsp. barguzinensis</name>
    <dbReference type="NCBI Taxonomy" id="441209"/>
    <lineage>
        <taxon>Bacteria</taxon>
        <taxon>Pseudomonadati</taxon>
        <taxon>Pseudomonadota</taxon>
        <taxon>Alphaproteobacteria</taxon>
        <taxon>Rhodobacterales</taxon>
        <taxon>Paracoccaceae</taxon>
        <taxon>Roseinatronobacter</taxon>
    </lineage>
</organism>
<evidence type="ECO:0000256" key="4">
    <source>
        <dbReference type="ARBA" id="ARBA00022759"/>
    </source>
</evidence>
<dbReference type="Proteomes" id="UP000228948">
    <property type="component" value="Chromosome"/>
</dbReference>
<keyword evidence="7" id="KW-0963">Cytoplasm</keyword>
<dbReference type="NCBIfam" id="TIGR00043">
    <property type="entry name" value="rRNA maturation RNase YbeY"/>
    <property type="match status" value="1"/>
</dbReference>
<dbReference type="HAMAP" id="MF_00009">
    <property type="entry name" value="Endoribonucl_YbeY"/>
    <property type="match status" value="1"/>
</dbReference>
<keyword evidence="2 7" id="KW-0540">Nuclease</keyword>
<comment type="subcellular location">
    <subcellularLocation>
        <location evidence="7">Cytoplasm</location>
    </subcellularLocation>
</comment>
<dbReference type="SUPFAM" id="SSF55486">
    <property type="entry name" value="Metalloproteases ('zincins'), catalytic domain"/>
    <property type="match status" value="1"/>
</dbReference>
<comment type="cofactor">
    <cofactor evidence="7">
        <name>Zn(2+)</name>
        <dbReference type="ChEBI" id="CHEBI:29105"/>
    </cofactor>
    <text evidence="7">Binds 1 zinc ion.</text>
</comment>
<evidence type="ECO:0000313" key="10">
    <source>
        <dbReference type="Proteomes" id="UP000228948"/>
    </source>
</evidence>
<reference evidence="9 10" key="1">
    <citation type="submission" date="2017-11" db="EMBL/GenBank/DDBJ databases">
        <title>Revised Sequence and Annotation of the Rhodobaca barguzinensis strain alga05 Genome.</title>
        <authorList>
            <person name="Kopejtka K."/>
            <person name="Tomasch J.M."/>
            <person name="Bunk B."/>
            <person name="Koblizek M."/>
        </authorList>
    </citation>
    <scope>NUCLEOTIDE SEQUENCE [LARGE SCALE GENOMIC DNA]</scope>
    <source>
        <strain evidence="10">alga05</strain>
    </source>
</reference>
<dbReference type="GO" id="GO:0006364">
    <property type="term" value="P:rRNA processing"/>
    <property type="evidence" value="ECO:0007669"/>
    <property type="project" value="UniProtKB-UniRule"/>
</dbReference>
<dbReference type="GO" id="GO:0005737">
    <property type="term" value="C:cytoplasm"/>
    <property type="evidence" value="ECO:0007669"/>
    <property type="project" value="UniProtKB-SubCell"/>
</dbReference>
<keyword evidence="4 7" id="KW-0255">Endonuclease</keyword>
<dbReference type="Gene3D" id="3.40.390.30">
    <property type="entry name" value="Metalloproteases ('zincins'), catalytic domain"/>
    <property type="match status" value="1"/>
</dbReference>
<keyword evidence="6 7" id="KW-0862">Zinc</keyword>
<gene>
    <name evidence="7 9" type="primary">ybeY</name>
    <name evidence="9" type="ORF">BG454_14530</name>
</gene>
<accession>A0A2K8KD41</accession>
<dbReference type="InterPro" id="IPR002036">
    <property type="entry name" value="YbeY"/>
</dbReference>
<dbReference type="PANTHER" id="PTHR46986">
    <property type="entry name" value="ENDORIBONUCLEASE YBEY, CHLOROPLASTIC"/>
    <property type="match status" value="1"/>
</dbReference>
<keyword evidence="5 7" id="KW-0378">Hydrolase</keyword>
<evidence type="ECO:0000256" key="1">
    <source>
        <dbReference type="ARBA" id="ARBA00010875"/>
    </source>
</evidence>
<dbReference type="InterPro" id="IPR020549">
    <property type="entry name" value="YbeY_CS"/>
</dbReference>
<evidence type="ECO:0000313" key="9">
    <source>
        <dbReference type="EMBL" id="ATX66886.1"/>
    </source>
</evidence>
<dbReference type="EMBL" id="CP024899">
    <property type="protein sequence ID" value="ATX66886.1"/>
    <property type="molecule type" value="Genomic_DNA"/>
</dbReference>
<keyword evidence="10" id="KW-1185">Reference proteome</keyword>
<evidence type="ECO:0000256" key="7">
    <source>
        <dbReference type="HAMAP-Rule" id="MF_00009"/>
    </source>
</evidence>
<dbReference type="Pfam" id="PF02130">
    <property type="entry name" value="YbeY"/>
    <property type="match status" value="1"/>
</dbReference>
<comment type="function">
    <text evidence="7">Single strand-specific metallo-endoribonuclease involved in late-stage 70S ribosome quality control and in maturation of the 3' terminus of the 16S rRNA.</text>
</comment>
<dbReference type="EC" id="3.1.-.-" evidence="7"/>
<feature type="binding site" evidence="7">
    <location>
        <position position="129"/>
    </location>
    <ligand>
        <name>Zn(2+)</name>
        <dbReference type="ChEBI" id="CHEBI:29105"/>
        <note>catalytic</note>
    </ligand>
</feature>
<dbReference type="GO" id="GO:0008270">
    <property type="term" value="F:zinc ion binding"/>
    <property type="evidence" value="ECO:0007669"/>
    <property type="project" value="UniProtKB-UniRule"/>
</dbReference>
<evidence type="ECO:0000256" key="2">
    <source>
        <dbReference type="ARBA" id="ARBA00022722"/>
    </source>
</evidence>
<dbReference type="AlphaFoldDB" id="A0A2K8KD41"/>
<comment type="similarity">
    <text evidence="1 7">Belongs to the endoribonuclease YbeY family.</text>
</comment>
<feature type="binding site" evidence="7">
    <location>
        <position position="139"/>
    </location>
    <ligand>
        <name>Zn(2+)</name>
        <dbReference type="ChEBI" id="CHEBI:29105"/>
        <note>catalytic</note>
    </ligand>
</feature>
<evidence type="ECO:0000256" key="5">
    <source>
        <dbReference type="ARBA" id="ARBA00022801"/>
    </source>
</evidence>
<dbReference type="InterPro" id="IPR023091">
    <property type="entry name" value="MetalPrtase_cat_dom_sf_prd"/>
</dbReference>
<dbReference type="KEGG" id="rbg:BG454_14530"/>
<keyword evidence="7" id="KW-0698">rRNA processing</keyword>
<proteinExistence type="inferred from homology"/>
<dbReference type="PROSITE" id="PS01306">
    <property type="entry name" value="UPF0054"/>
    <property type="match status" value="1"/>
</dbReference>
<dbReference type="GO" id="GO:0004222">
    <property type="term" value="F:metalloendopeptidase activity"/>
    <property type="evidence" value="ECO:0007669"/>
    <property type="project" value="InterPro"/>
</dbReference>
<dbReference type="GO" id="GO:0004521">
    <property type="term" value="F:RNA endonuclease activity"/>
    <property type="evidence" value="ECO:0007669"/>
    <property type="project" value="UniProtKB-UniRule"/>
</dbReference>
<dbReference type="STRING" id="441209.GCA_001870665_02688"/>
<dbReference type="PANTHER" id="PTHR46986:SF1">
    <property type="entry name" value="ENDORIBONUCLEASE YBEY, CHLOROPLASTIC"/>
    <property type="match status" value="1"/>
</dbReference>
<name>A0A2K8KD41_9RHOB</name>
<evidence type="ECO:0000256" key="3">
    <source>
        <dbReference type="ARBA" id="ARBA00022723"/>
    </source>
</evidence>
<evidence type="ECO:0000256" key="6">
    <source>
        <dbReference type="ARBA" id="ARBA00022833"/>
    </source>
</evidence>
<keyword evidence="3 7" id="KW-0479">Metal-binding</keyword>
<feature type="binding site" evidence="7">
    <location>
        <position position="133"/>
    </location>
    <ligand>
        <name>Zn(2+)</name>
        <dbReference type="ChEBI" id="CHEBI:29105"/>
        <note>catalytic</note>
    </ligand>
</feature>
<sequence length="173" mass="18817">MLVDVVIEDPRWNEDSLQTLAEAAADAALRKLGHDPSGFEVVLLACDDGRIAGLNAGFRGKAQPTNVLSWPEWDLSADAEGDLPHPPEAGSEDDPEPLGNIALSYDTCTREATEQGKNFDDHLRHLIVHSVLHLLGYDHIRDKDAALMEETEVLILAQIGVSDPYEAGAEMPL</sequence>
<protein>
    <recommendedName>
        <fullName evidence="7">Endoribonuclease YbeY</fullName>
        <ecNumber evidence="7">3.1.-.-</ecNumber>
    </recommendedName>
</protein>
<feature type="region of interest" description="Disordered" evidence="8">
    <location>
        <begin position="77"/>
        <end position="100"/>
    </location>
</feature>
<evidence type="ECO:0000256" key="8">
    <source>
        <dbReference type="SAM" id="MobiDB-lite"/>
    </source>
</evidence>
<keyword evidence="7" id="KW-0690">Ribosome biogenesis</keyword>
<dbReference type="OrthoDB" id="9807740at2"/>